<evidence type="ECO:0000259" key="10">
    <source>
        <dbReference type="PROSITE" id="PS50262"/>
    </source>
</evidence>
<evidence type="ECO:0000256" key="7">
    <source>
        <dbReference type="ARBA" id="ARBA00023224"/>
    </source>
</evidence>
<evidence type="ECO:0000313" key="11">
    <source>
        <dbReference type="EMBL" id="CAG5126327.1"/>
    </source>
</evidence>
<feature type="transmembrane region" description="Helical" evidence="9">
    <location>
        <begin position="387"/>
        <end position="407"/>
    </location>
</feature>
<dbReference type="Pfam" id="PF00001">
    <property type="entry name" value="7tm_1"/>
    <property type="match status" value="1"/>
</dbReference>
<keyword evidence="2 8" id="KW-0812">Transmembrane</keyword>
<feature type="domain" description="G-protein coupled receptors family 1 profile" evidence="10">
    <location>
        <begin position="47"/>
        <end position="434"/>
    </location>
</feature>
<accession>A0A8S3Z9S5</accession>
<keyword evidence="5 9" id="KW-0472">Membrane</keyword>
<evidence type="ECO:0000256" key="8">
    <source>
        <dbReference type="RuleBase" id="RU000688"/>
    </source>
</evidence>
<reference evidence="11" key="1">
    <citation type="submission" date="2021-04" db="EMBL/GenBank/DDBJ databases">
        <authorList>
            <consortium name="Molecular Ecology Group"/>
        </authorList>
    </citation>
    <scope>NUCLEOTIDE SEQUENCE</scope>
</reference>
<dbReference type="GO" id="GO:0004930">
    <property type="term" value="F:G protein-coupled receptor activity"/>
    <property type="evidence" value="ECO:0007669"/>
    <property type="project" value="UniProtKB-KW"/>
</dbReference>
<dbReference type="InterPro" id="IPR017452">
    <property type="entry name" value="GPCR_Rhodpsn_7TM"/>
</dbReference>
<evidence type="ECO:0000256" key="9">
    <source>
        <dbReference type="SAM" id="Phobius"/>
    </source>
</evidence>
<dbReference type="AlphaFoldDB" id="A0A8S3Z9S5"/>
<dbReference type="OrthoDB" id="6076970at2759"/>
<keyword evidence="7 8" id="KW-0807">Transducer</keyword>
<keyword evidence="12" id="KW-1185">Reference proteome</keyword>
<dbReference type="GO" id="GO:0016020">
    <property type="term" value="C:membrane"/>
    <property type="evidence" value="ECO:0007669"/>
    <property type="project" value="UniProtKB-SubCell"/>
</dbReference>
<dbReference type="Proteomes" id="UP000678393">
    <property type="component" value="Unassembled WGS sequence"/>
</dbReference>
<organism evidence="11 12">
    <name type="scientific">Candidula unifasciata</name>
    <dbReference type="NCBI Taxonomy" id="100452"/>
    <lineage>
        <taxon>Eukaryota</taxon>
        <taxon>Metazoa</taxon>
        <taxon>Spiralia</taxon>
        <taxon>Lophotrochozoa</taxon>
        <taxon>Mollusca</taxon>
        <taxon>Gastropoda</taxon>
        <taxon>Heterobranchia</taxon>
        <taxon>Euthyneura</taxon>
        <taxon>Panpulmonata</taxon>
        <taxon>Eupulmonata</taxon>
        <taxon>Stylommatophora</taxon>
        <taxon>Helicina</taxon>
        <taxon>Helicoidea</taxon>
        <taxon>Geomitridae</taxon>
        <taxon>Candidula</taxon>
    </lineage>
</organism>
<feature type="transmembrane region" description="Helical" evidence="9">
    <location>
        <begin position="104"/>
        <end position="125"/>
    </location>
</feature>
<comment type="similarity">
    <text evidence="8">Belongs to the G-protein coupled receptor 1 family.</text>
</comment>
<evidence type="ECO:0000256" key="3">
    <source>
        <dbReference type="ARBA" id="ARBA00022989"/>
    </source>
</evidence>
<evidence type="ECO:0000256" key="2">
    <source>
        <dbReference type="ARBA" id="ARBA00022692"/>
    </source>
</evidence>
<comment type="caution">
    <text evidence="11">The sequence shown here is derived from an EMBL/GenBank/DDBJ whole genome shotgun (WGS) entry which is preliminary data.</text>
</comment>
<keyword evidence="4 8" id="KW-0297">G-protein coupled receptor</keyword>
<dbReference type="PROSITE" id="PS50262">
    <property type="entry name" value="G_PROTEIN_RECEP_F1_2"/>
    <property type="match status" value="1"/>
</dbReference>
<gene>
    <name evidence="11" type="ORF">CUNI_LOCUS11885</name>
</gene>
<keyword evidence="3 9" id="KW-1133">Transmembrane helix</keyword>
<feature type="transmembrane region" description="Helical" evidence="9">
    <location>
        <begin position="31"/>
        <end position="55"/>
    </location>
</feature>
<dbReference type="InterPro" id="IPR000276">
    <property type="entry name" value="GPCR_Rhodpsn"/>
</dbReference>
<evidence type="ECO:0000256" key="5">
    <source>
        <dbReference type="ARBA" id="ARBA00023136"/>
    </source>
</evidence>
<dbReference type="PANTHER" id="PTHR24238">
    <property type="entry name" value="G-PROTEIN COUPLED RECEPTOR"/>
    <property type="match status" value="1"/>
</dbReference>
<protein>
    <recommendedName>
        <fullName evidence="10">G-protein coupled receptors family 1 profile domain-containing protein</fullName>
    </recommendedName>
</protein>
<dbReference type="PRINTS" id="PR00237">
    <property type="entry name" value="GPCRRHODOPSN"/>
</dbReference>
<evidence type="ECO:0000313" key="12">
    <source>
        <dbReference type="Proteomes" id="UP000678393"/>
    </source>
</evidence>
<keyword evidence="6 8" id="KW-0675">Receptor</keyword>
<dbReference type="Gene3D" id="1.20.1070.10">
    <property type="entry name" value="Rhodopsin 7-helix transmembrane proteins"/>
    <property type="match status" value="2"/>
</dbReference>
<dbReference type="PANTHER" id="PTHR24238:SF47">
    <property type="entry name" value="ECDYSTEROIDS_DOPAMINE RECEPTOR-RELATED"/>
    <property type="match status" value="1"/>
</dbReference>
<feature type="transmembrane region" description="Helical" evidence="9">
    <location>
        <begin position="297"/>
        <end position="322"/>
    </location>
</feature>
<proteinExistence type="inferred from homology"/>
<comment type="subcellular location">
    <subcellularLocation>
        <location evidence="1">Membrane</location>
        <topology evidence="1">Multi-pass membrane protein</topology>
    </subcellularLocation>
</comment>
<dbReference type="PROSITE" id="PS00237">
    <property type="entry name" value="G_PROTEIN_RECEP_F1_1"/>
    <property type="match status" value="1"/>
</dbReference>
<feature type="transmembrane region" description="Helical" evidence="9">
    <location>
        <begin position="146"/>
        <end position="164"/>
    </location>
</feature>
<dbReference type="SUPFAM" id="SSF81321">
    <property type="entry name" value="Family A G protein-coupled receptor-like"/>
    <property type="match status" value="2"/>
</dbReference>
<dbReference type="EMBL" id="CAJHNH020002330">
    <property type="protein sequence ID" value="CAG5126327.1"/>
    <property type="molecule type" value="Genomic_DNA"/>
</dbReference>
<evidence type="ECO:0000256" key="6">
    <source>
        <dbReference type="ARBA" id="ARBA00023170"/>
    </source>
</evidence>
<evidence type="ECO:0000256" key="4">
    <source>
        <dbReference type="ARBA" id="ARBA00023040"/>
    </source>
</evidence>
<dbReference type="CDD" id="cd00637">
    <property type="entry name" value="7tm_classA_rhodopsin-like"/>
    <property type="match status" value="1"/>
</dbReference>
<feature type="transmembrane region" description="Helical" evidence="9">
    <location>
        <begin position="419"/>
        <end position="437"/>
    </location>
</feature>
<sequence>MFNSSLPAGGSISSAYVGPKSYAEFPGVEKIILSVILSIFCVVGTIGNALAFIIYYRKREKGTSTIFILSLAVTDFLTCLINLPYSIAAILLNYRLEYDIVCRLFLYIQTSNVPLSSLIMVAIGIDRYLCICHPFLHIVTVRRAKISVVVLTIIAGLTGIIPALSHSVFRKTQNETVSSNSSNETFEYFSSNGSEATSPVFMSQLLTNGLLLEPAAEFVSDILKHGAPVNPQTDNIDVLSTTPSLPTSSIYPSTTTPVIDSTTTENASDIFPDEYYIGMCVENEDTISENISKTFQITYAVSFLFELLILALLYALIYRSILARRAWKIKRKRMSCYASTNCPETIAEETQLTNINGGNGETIVLKKNPGRFSSAMRDRTLHANIKTAAMLFVVTIGFVVSFVPSWLMGLRIVPIQLSVFYMFYINNVINPFIYAFMNRTFREDLFQLVKSMFRH</sequence>
<name>A0A8S3Z9S5_9EUPU</name>
<feature type="transmembrane region" description="Helical" evidence="9">
    <location>
        <begin position="67"/>
        <end position="92"/>
    </location>
</feature>
<evidence type="ECO:0000256" key="1">
    <source>
        <dbReference type="ARBA" id="ARBA00004141"/>
    </source>
</evidence>